<sequence>MSFRKRNVVLSGTAAGESSPRRPQPSPAVDRGAPGSPAVRPGTASPNSALPLRQARGVASPGPGNAASPAHKPLRKPTWQPGERIVLSPEEQARIEPEKKRLRAALAKEYEKILRPTPASRLPPLGSGARPSPYDGRPITSTGTASVDQLLAGYGGLLLGHSLLVEEQGTTDFASILLRAYAAEGLVQGHHVHVLGMSPGWRTELPGVASASSSSSRSKHAQSDPNDKMKIAWRYEALAPRPSAANPQRGPAAQGTAPGQPIATFCHTFDLTKRLAPADIKGTLHASPLPNPLQPSPQPEMEHSPLRKFLASVSASLASTPPSTLHRIVLPNFLAPTLYAMDGWSFAYVLGLLTGLRSLMREHGRRLTVVLSLSTTLYERHNEYIRQLENLCDNVVELVPLPPGRPAEVSKNASFSSPGINKSPAAKMQGWFKVHKLQLYSEIGCIGSSPQGKSLRENLCFSLSGSKGLVVDPYSLPPIEDDNGKEKSPASTVKDGMEF</sequence>
<evidence type="ECO:0000256" key="4">
    <source>
        <dbReference type="ARBA" id="ARBA00007573"/>
    </source>
</evidence>
<feature type="region of interest" description="Disordered" evidence="9">
    <location>
        <begin position="1"/>
        <end position="83"/>
    </location>
</feature>
<keyword evidence="8" id="KW-0539">Nucleus</keyword>
<organism evidence="10 11">
    <name type="scientific">Sporothrix stenoceras</name>
    <dbReference type="NCBI Taxonomy" id="5173"/>
    <lineage>
        <taxon>Eukaryota</taxon>
        <taxon>Fungi</taxon>
        <taxon>Dikarya</taxon>
        <taxon>Ascomycota</taxon>
        <taxon>Pezizomycotina</taxon>
        <taxon>Sordariomycetes</taxon>
        <taxon>Sordariomycetidae</taxon>
        <taxon>Ophiostomatales</taxon>
        <taxon>Ophiostomataceae</taxon>
        <taxon>Sporothrix</taxon>
    </lineage>
</organism>
<proteinExistence type="inferred from homology"/>
<evidence type="ECO:0000256" key="2">
    <source>
        <dbReference type="ARBA" id="ARBA00004496"/>
    </source>
</evidence>
<keyword evidence="7" id="KW-0819">tRNA processing</keyword>
<feature type="compositionally biased region" description="Pro residues" evidence="9">
    <location>
        <begin position="289"/>
        <end position="298"/>
    </location>
</feature>
<evidence type="ECO:0000256" key="6">
    <source>
        <dbReference type="ARBA" id="ARBA00022490"/>
    </source>
</evidence>
<evidence type="ECO:0000256" key="5">
    <source>
        <dbReference type="ARBA" id="ARBA00020265"/>
    </source>
</evidence>
<dbReference type="PANTHER" id="PTHR12896:SF1">
    <property type="entry name" value="ELONGATOR COMPLEX PROTEIN 4"/>
    <property type="match status" value="1"/>
</dbReference>
<dbReference type="InterPro" id="IPR027417">
    <property type="entry name" value="P-loop_NTPase"/>
</dbReference>
<accession>A0ABR3ZNJ2</accession>
<evidence type="ECO:0000313" key="10">
    <source>
        <dbReference type="EMBL" id="KAL1902268.1"/>
    </source>
</evidence>
<reference evidence="10 11" key="1">
    <citation type="journal article" date="2024" name="IMA Fungus">
        <title>IMA Genome - F19 : A genome assembly and annotation guide to empower mycologists, including annotated draft genome sequences of Ceratocystis pirilliformis, Diaporthe australafricana, Fusarium ophioides, Paecilomyces lecythidis, and Sporothrix stenoceras.</title>
        <authorList>
            <person name="Aylward J."/>
            <person name="Wilson A.M."/>
            <person name="Visagie C.M."/>
            <person name="Spraker J."/>
            <person name="Barnes I."/>
            <person name="Buitendag C."/>
            <person name="Ceriani C."/>
            <person name="Del Mar Angel L."/>
            <person name="du Plessis D."/>
            <person name="Fuchs T."/>
            <person name="Gasser K."/>
            <person name="Kramer D."/>
            <person name="Li W."/>
            <person name="Munsamy K."/>
            <person name="Piso A."/>
            <person name="Price J.L."/>
            <person name="Sonnekus B."/>
            <person name="Thomas C."/>
            <person name="van der Nest A."/>
            <person name="van Dijk A."/>
            <person name="van Heerden A."/>
            <person name="van Vuuren N."/>
            <person name="Yilmaz N."/>
            <person name="Duong T.A."/>
            <person name="van der Merwe N.A."/>
            <person name="Wingfield M.J."/>
            <person name="Wingfield B.D."/>
        </authorList>
    </citation>
    <scope>NUCLEOTIDE SEQUENCE [LARGE SCALE GENOMIC DNA]</scope>
    <source>
        <strain evidence="10 11">CMW 5346</strain>
    </source>
</reference>
<dbReference type="Proteomes" id="UP001583186">
    <property type="component" value="Unassembled WGS sequence"/>
</dbReference>
<feature type="region of interest" description="Disordered" evidence="9">
    <location>
        <begin position="206"/>
        <end position="229"/>
    </location>
</feature>
<dbReference type="PANTHER" id="PTHR12896">
    <property type="entry name" value="PAX6 NEIGHBOR PROTEIN PAXNEB"/>
    <property type="match status" value="1"/>
</dbReference>
<comment type="pathway">
    <text evidence="3">tRNA modification; 5-methoxycarbonylmethyl-2-thiouridine-tRNA biosynthesis.</text>
</comment>
<name>A0ABR3ZNJ2_9PEZI</name>
<feature type="compositionally biased region" description="Low complexity" evidence="9">
    <location>
        <begin position="59"/>
        <end position="70"/>
    </location>
</feature>
<dbReference type="CDD" id="cd19494">
    <property type="entry name" value="Elp4"/>
    <property type="match status" value="1"/>
</dbReference>
<dbReference type="EMBL" id="JAWCUI010000005">
    <property type="protein sequence ID" value="KAL1902268.1"/>
    <property type="molecule type" value="Genomic_DNA"/>
</dbReference>
<dbReference type="Pfam" id="PF05625">
    <property type="entry name" value="PAXNEB"/>
    <property type="match status" value="1"/>
</dbReference>
<evidence type="ECO:0000256" key="8">
    <source>
        <dbReference type="ARBA" id="ARBA00023242"/>
    </source>
</evidence>
<comment type="similarity">
    <text evidence="4">Belongs to the ELP4 family.</text>
</comment>
<evidence type="ECO:0000256" key="3">
    <source>
        <dbReference type="ARBA" id="ARBA00005043"/>
    </source>
</evidence>
<keyword evidence="11" id="KW-1185">Reference proteome</keyword>
<keyword evidence="6" id="KW-0963">Cytoplasm</keyword>
<dbReference type="Gene3D" id="3.40.50.300">
    <property type="entry name" value="P-loop containing nucleotide triphosphate hydrolases"/>
    <property type="match status" value="1"/>
</dbReference>
<evidence type="ECO:0000256" key="1">
    <source>
        <dbReference type="ARBA" id="ARBA00004123"/>
    </source>
</evidence>
<feature type="region of interest" description="Disordered" evidence="9">
    <location>
        <begin position="474"/>
        <end position="499"/>
    </location>
</feature>
<comment type="subcellular location">
    <subcellularLocation>
        <location evidence="2">Cytoplasm</location>
    </subcellularLocation>
    <subcellularLocation>
        <location evidence="1">Nucleus</location>
    </subcellularLocation>
</comment>
<evidence type="ECO:0000313" key="11">
    <source>
        <dbReference type="Proteomes" id="UP001583186"/>
    </source>
</evidence>
<evidence type="ECO:0000256" key="7">
    <source>
        <dbReference type="ARBA" id="ARBA00022694"/>
    </source>
</evidence>
<evidence type="ECO:0000256" key="9">
    <source>
        <dbReference type="SAM" id="MobiDB-lite"/>
    </source>
</evidence>
<dbReference type="InterPro" id="IPR008728">
    <property type="entry name" value="Elongator_complex_protein_4"/>
</dbReference>
<gene>
    <name evidence="10" type="primary">ELP4</name>
    <name evidence="10" type="ORF">Sste5346_001244</name>
</gene>
<feature type="region of interest" description="Disordered" evidence="9">
    <location>
        <begin position="282"/>
        <end position="302"/>
    </location>
</feature>
<protein>
    <recommendedName>
        <fullName evidence="5">Elongator complex protein 4</fullName>
    </recommendedName>
</protein>
<comment type="caution">
    <text evidence="10">The sequence shown here is derived from an EMBL/GenBank/DDBJ whole genome shotgun (WGS) entry which is preliminary data.</text>
</comment>